<evidence type="ECO:0000313" key="2">
    <source>
        <dbReference type="EMBL" id="GEM50717.1"/>
    </source>
</evidence>
<comment type="caution">
    <text evidence="2">The sequence shown here is derived from an EMBL/GenBank/DDBJ whole genome shotgun (WGS) entry which is preliminary data.</text>
</comment>
<name>A0A511NDN7_9FLAO</name>
<evidence type="ECO:0000256" key="1">
    <source>
        <dbReference type="SAM" id="SignalP"/>
    </source>
</evidence>
<keyword evidence="1" id="KW-0732">Signal</keyword>
<dbReference type="AlphaFoldDB" id="A0A511NDN7"/>
<dbReference type="RefSeq" id="WP_019974000.1">
    <property type="nucleotide sequence ID" value="NZ_BJXC01000002.1"/>
</dbReference>
<sequence>MKTFKSLLFIFFIGLGAAHAQTDKSYFVDLPSANQDAAFDNVLQLLLTSDYFVLSADKDSGLIQCKIVLDDSKVFTKLEVAILEYNLLIRDNSGKGARIYIQANLKQKIRTVKVNNSGVFNDDNGVTKKPKYYDPLIAFLTSKLM</sequence>
<feature type="chain" id="PRO_5021734634" description="DUF4468 domain-containing protein" evidence="1">
    <location>
        <begin position="21"/>
        <end position="145"/>
    </location>
</feature>
<keyword evidence="3" id="KW-1185">Reference proteome</keyword>
<accession>A0A511NDN7</accession>
<protein>
    <recommendedName>
        <fullName evidence="4">DUF4468 domain-containing protein</fullName>
    </recommendedName>
</protein>
<evidence type="ECO:0008006" key="4">
    <source>
        <dbReference type="Google" id="ProtNLM"/>
    </source>
</evidence>
<gene>
    <name evidence="2" type="ORF">EB1_05070</name>
</gene>
<organism evidence="2 3">
    <name type="scientific">Empedobacter brevis NBRC 14943 = ATCC 43319</name>
    <dbReference type="NCBI Taxonomy" id="1218108"/>
    <lineage>
        <taxon>Bacteria</taxon>
        <taxon>Pseudomonadati</taxon>
        <taxon>Bacteroidota</taxon>
        <taxon>Flavobacteriia</taxon>
        <taxon>Flavobacteriales</taxon>
        <taxon>Weeksellaceae</taxon>
        <taxon>Empedobacter</taxon>
    </lineage>
</organism>
<evidence type="ECO:0000313" key="3">
    <source>
        <dbReference type="Proteomes" id="UP000321245"/>
    </source>
</evidence>
<dbReference type="STRING" id="1218108.GCA_000382425_00491"/>
<dbReference type="Proteomes" id="UP000321245">
    <property type="component" value="Unassembled WGS sequence"/>
</dbReference>
<dbReference type="GeneID" id="84648767"/>
<proteinExistence type="predicted"/>
<dbReference type="OrthoDB" id="707980at2"/>
<feature type="signal peptide" evidence="1">
    <location>
        <begin position="1"/>
        <end position="20"/>
    </location>
</feature>
<reference evidence="2 3" key="1">
    <citation type="submission" date="2019-07" db="EMBL/GenBank/DDBJ databases">
        <title>Whole genome shotgun sequence of Empedobacter brevis NBRC 14943.</title>
        <authorList>
            <person name="Hosoyama A."/>
            <person name="Uohara A."/>
            <person name="Ohji S."/>
            <person name="Ichikawa N."/>
        </authorList>
    </citation>
    <scope>NUCLEOTIDE SEQUENCE [LARGE SCALE GENOMIC DNA]</scope>
    <source>
        <strain evidence="2 3">NBRC 14943</strain>
    </source>
</reference>
<dbReference type="EMBL" id="BJXC01000002">
    <property type="protein sequence ID" value="GEM50717.1"/>
    <property type="molecule type" value="Genomic_DNA"/>
</dbReference>